<name>A0A6J8DH37_MYTCO</name>
<accession>A0A6J8DH37</accession>
<protein>
    <submittedName>
        <fullName evidence="1">Uncharacterized protein</fullName>
    </submittedName>
</protein>
<evidence type="ECO:0000313" key="1">
    <source>
        <dbReference type="EMBL" id="CAC5407958.1"/>
    </source>
</evidence>
<dbReference type="EMBL" id="CACVKT020007461">
    <property type="protein sequence ID" value="CAC5407958.1"/>
    <property type="molecule type" value="Genomic_DNA"/>
</dbReference>
<organism evidence="1 2">
    <name type="scientific">Mytilus coruscus</name>
    <name type="common">Sea mussel</name>
    <dbReference type="NCBI Taxonomy" id="42192"/>
    <lineage>
        <taxon>Eukaryota</taxon>
        <taxon>Metazoa</taxon>
        <taxon>Spiralia</taxon>
        <taxon>Lophotrochozoa</taxon>
        <taxon>Mollusca</taxon>
        <taxon>Bivalvia</taxon>
        <taxon>Autobranchia</taxon>
        <taxon>Pteriomorphia</taxon>
        <taxon>Mytilida</taxon>
        <taxon>Mytiloidea</taxon>
        <taxon>Mytilidae</taxon>
        <taxon>Mytilinae</taxon>
        <taxon>Mytilus</taxon>
    </lineage>
</organism>
<evidence type="ECO:0000313" key="2">
    <source>
        <dbReference type="Proteomes" id="UP000507470"/>
    </source>
</evidence>
<reference evidence="1 2" key="1">
    <citation type="submission" date="2020-06" db="EMBL/GenBank/DDBJ databases">
        <authorList>
            <person name="Li R."/>
            <person name="Bekaert M."/>
        </authorList>
    </citation>
    <scope>NUCLEOTIDE SEQUENCE [LARGE SCALE GENOMIC DNA]</scope>
    <source>
        <strain evidence="2">wild</strain>
    </source>
</reference>
<dbReference type="Proteomes" id="UP000507470">
    <property type="component" value="Unassembled WGS sequence"/>
</dbReference>
<dbReference type="PANTHER" id="PTHR47018">
    <property type="entry name" value="CXC DOMAIN-CONTAINING PROTEIN-RELATED"/>
    <property type="match status" value="1"/>
</dbReference>
<proteinExistence type="predicted"/>
<sequence length="165" mass="18407">MIEHGPDIKSQLDNVSTKSDLALAQLLMFNYHPNSQKVTVQQRQSADRETPFCVSWTVTLAKIRKTQLGDTLFQHGICISYDRVLEISTQLGEAVVERYLDEGVAVTPEQHLPSPGDWGWVKENADGLWIPHWTQLAAIAASCQELQKVAARKLVLVDLSVTKLA</sequence>
<keyword evidence="2" id="KW-1185">Reference proteome</keyword>
<dbReference type="OrthoDB" id="6134037at2759"/>
<dbReference type="PANTHER" id="PTHR47018:SF1">
    <property type="entry name" value="TESMIN_TSO1-LIKE CXC DOMAIN-CONTAINING PROTEIN"/>
    <property type="match status" value="1"/>
</dbReference>
<dbReference type="AlphaFoldDB" id="A0A6J8DH37"/>
<gene>
    <name evidence="1" type="ORF">MCOR_41388</name>
</gene>